<sequence>MNPRIQVMVDSRQLEELPAPDAEVIGMWAKAVRSFRSSSLPGLDRDAAFTLAYQAALQLATAVVRAAGYRTRGEAHHHHTFAAVAALGLGDLSDAARDLNAIRQGRHSAIYDWEGATSEQDLARVRASTLRLFAAGRTWLASARPALTPGLSDSPQSPG</sequence>
<dbReference type="Gene3D" id="1.20.120.330">
    <property type="entry name" value="Nucleotidyltransferases domain 2"/>
    <property type="match status" value="1"/>
</dbReference>
<evidence type="ECO:0008006" key="2">
    <source>
        <dbReference type="Google" id="ProtNLM"/>
    </source>
</evidence>
<proteinExistence type="predicted"/>
<name>A0A6J4KBV7_9BACT</name>
<organism evidence="1">
    <name type="scientific">uncultured Gemmatimonadota bacterium</name>
    <dbReference type="NCBI Taxonomy" id="203437"/>
    <lineage>
        <taxon>Bacteria</taxon>
        <taxon>Pseudomonadati</taxon>
        <taxon>Gemmatimonadota</taxon>
        <taxon>environmental samples</taxon>
    </lineage>
</organism>
<evidence type="ECO:0000313" key="1">
    <source>
        <dbReference type="EMBL" id="CAA9301309.1"/>
    </source>
</evidence>
<gene>
    <name evidence="1" type="ORF">AVDCRST_MAG89-489</name>
</gene>
<dbReference type="AlphaFoldDB" id="A0A6J4KBV7"/>
<protein>
    <recommendedName>
        <fullName evidence="2">HEPN domain-containing protein</fullName>
    </recommendedName>
</protein>
<reference evidence="1" key="1">
    <citation type="submission" date="2020-02" db="EMBL/GenBank/DDBJ databases">
        <authorList>
            <person name="Meier V. D."/>
        </authorList>
    </citation>
    <scope>NUCLEOTIDE SEQUENCE</scope>
    <source>
        <strain evidence="1">AVDCRST_MAG89</strain>
    </source>
</reference>
<dbReference type="EMBL" id="CADCTV010000115">
    <property type="protein sequence ID" value="CAA9301309.1"/>
    <property type="molecule type" value="Genomic_DNA"/>
</dbReference>
<accession>A0A6J4KBV7</accession>